<keyword evidence="1" id="KW-0472">Membrane</keyword>
<dbReference type="OrthoDB" id="7872270at2"/>
<protein>
    <submittedName>
        <fullName evidence="2">Uncharacterized protein</fullName>
    </submittedName>
</protein>
<proteinExistence type="predicted"/>
<keyword evidence="3" id="KW-1185">Reference proteome</keyword>
<accession>A0A1X7AHI2</accession>
<evidence type="ECO:0000256" key="1">
    <source>
        <dbReference type="SAM" id="Phobius"/>
    </source>
</evidence>
<keyword evidence="1" id="KW-1133">Transmembrane helix</keyword>
<name>A0A1X7AHI2_9GAMM</name>
<reference evidence="2 3" key="1">
    <citation type="submission" date="2017-03" db="EMBL/GenBank/DDBJ databases">
        <authorList>
            <person name="Afonso C.L."/>
            <person name="Miller P.J."/>
            <person name="Scott M.A."/>
            <person name="Spackman E."/>
            <person name="Goraichik I."/>
            <person name="Dimitrov K.M."/>
            <person name="Suarez D.L."/>
            <person name="Swayne D.E."/>
        </authorList>
    </citation>
    <scope>NUCLEOTIDE SEQUENCE [LARGE SCALE GENOMIC DNA]</scope>
    <source>
        <strain evidence="2">SB41UT1</strain>
    </source>
</reference>
<gene>
    <name evidence="2" type="ORF">EHSB41UT_01277</name>
</gene>
<organism evidence="2 3">
    <name type="scientific">Parendozoicomonas haliclonae</name>
    <dbReference type="NCBI Taxonomy" id="1960125"/>
    <lineage>
        <taxon>Bacteria</taxon>
        <taxon>Pseudomonadati</taxon>
        <taxon>Pseudomonadota</taxon>
        <taxon>Gammaproteobacteria</taxon>
        <taxon>Oceanospirillales</taxon>
        <taxon>Endozoicomonadaceae</taxon>
        <taxon>Parendozoicomonas</taxon>
    </lineage>
</organism>
<dbReference type="RefSeq" id="WP_087108080.1">
    <property type="nucleotide sequence ID" value="NZ_CBCSCN010000009.1"/>
</dbReference>
<feature type="transmembrane region" description="Helical" evidence="1">
    <location>
        <begin position="7"/>
        <end position="25"/>
    </location>
</feature>
<feature type="transmembrane region" description="Helical" evidence="1">
    <location>
        <begin position="90"/>
        <end position="108"/>
    </location>
</feature>
<evidence type="ECO:0000313" key="3">
    <source>
        <dbReference type="Proteomes" id="UP000196573"/>
    </source>
</evidence>
<dbReference type="Proteomes" id="UP000196573">
    <property type="component" value="Unassembled WGS sequence"/>
</dbReference>
<dbReference type="AlphaFoldDB" id="A0A1X7AHI2"/>
<evidence type="ECO:0000313" key="2">
    <source>
        <dbReference type="EMBL" id="SMA41588.1"/>
    </source>
</evidence>
<feature type="transmembrane region" description="Helical" evidence="1">
    <location>
        <begin position="57"/>
        <end position="78"/>
    </location>
</feature>
<keyword evidence="1" id="KW-0812">Transmembrane</keyword>
<sequence length="118" mass="12809">MARTMYYYTLFCALILAIGETLVVINTEKYWPLSLDDYLAVAALAILAQAAKAKPKWLAMLPAVWTFIIGNLYAMLFTRLDPVTGSGERIGLLIVAIAAAAVGLIGAIQTWRKQSASS</sequence>
<dbReference type="EMBL" id="FWPT01000003">
    <property type="protein sequence ID" value="SMA41588.1"/>
    <property type="molecule type" value="Genomic_DNA"/>
</dbReference>